<organism evidence="1 2">
    <name type="scientific">Paracoccus amoyensis</name>
    <dbReference type="NCBI Taxonomy" id="2760093"/>
    <lineage>
        <taxon>Bacteria</taxon>
        <taxon>Pseudomonadati</taxon>
        <taxon>Pseudomonadota</taxon>
        <taxon>Alphaproteobacteria</taxon>
        <taxon>Rhodobacterales</taxon>
        <taxon>Paracoccaceae</taxon>
        <taxon>Paracoccus</taxon>
    </lineage>
</organism>
<dbReference type="Proteomes" id="UP000608594">
    <property type="component" value="Unassembled WGS sequence"/>
</dbReference>
<dbReference type="EMBL" id="JACOQL010000003">
    <property type="protein sequence ID" value="MBC9247317.1"/>
    <property type="molecule type" value="Genomic_DNA"/>
</dbReference>
<evidence type="ECO:0000313" key="1">
    <source>
        <dbReference type="EMBL" id="MBC9247317.1"/>
    </source>
</evidence>
<accession>A0A926GHZ0</accession>
<keyword evidence="2" id="KW-1185">Reference proteome</keyword>
<sequence length="148" mass="14808">MGLAGCDFSGSGFAGSAFAVSSFNGDSGVFGVDGMGFSSGLAVLDTAAGNPSILFPTRLDFTGSILPPLAAAALPSPGSTACDLIVPLWAACFLAVRPVSVELVDVFFGFGVPEVLDSSGFFTAVLVIARHSGPVAAFRVAALILMTA</sequence>
<gene>
    <name evidence="1" type="ORF">H4P12_11490</name>
</gene>
<dbReference type="RefSeq" id="WP_187793806.1">
    <property type="nucleotide sequence ID" value="NZ_JACOQL010000003.1"/>
</dbReference>
<dbReference type="AlphaFoldDB" id="A0A926GHZ0"/>
<reference evidence="1" key="1">
    <citation type="submission" date="2020-08" db="EMBL/GenBank/DDBJ databases">
        <title>Paracoccus amoyensis sp. nov., isolated from the surface seawater at coast of Xiamen, Fujian.</title>
        <authorList>
            <person name="Lyu L."/>
        </authorList>
    </citation>
    <scope>NUCLEOTIDE SEQUENCE</scope>
    <source>
        <strain evidence="1">11-3</strain>
    </source>
</reference>
<proteinExistence type="predicted"/>
<evidence type="ECO:0000313" key="2">
    <source>
        <dbReference type="Proteomes" id="UP000608594"/>
    </source>
</evidence>
<name>A0A926GHZ0_9RHOB</name>
<protein>
    <submittedName>
        <fullName evidence="1">Uncharacterized protein</fullName>
    </submittedName>
</protein>
<comment type="caution">
    <text evidence="1">The sequence shown here is derived from an EMBL/GenBank/DDBJ whole genome shotgun (WGS) entry which is preliminary data.</text>
</comment>